<comment type="caution">
    <text evidence="1">The sequence shown here is derived from an EMBL/GenBank/DDBJ whole genome shotgun (WGS) entry which is preliminary data.</text>
</comment>
<accession>A0A5M3WRL0</accession>
<dbReference type="EMBL" id="BLAE01000015">
    <property type="protein sequence ID" value="GES09383.1"/>
    <property type="molecule type" value="Genomic_DNA"/>
</dbReference>
<dbReference type="Proteomes" id="UP000331127">
    <property type="component" value="Unassembled WGS sequence"/>
</dbReference>
<proteinExistence type="predicted"/>
<evidence type="ECO:0000313" key="2">
    <source>
        <dbReference type="Proteomes" id="UP000331127"/>
    </source>
</evidence>
<sequence>MALLEGRIDLPPIGEVRAGDRPSMPYLVVDANGTEVDPISKYLRDLVLGDASPLTCRSYAQSRVDHTGLGLRQPQPQRGEHIGDLFPQCVRVSFGTTHHDREESRPGESH</sequence>
<dbReference type="AlphaFoldDB" id="A0A5M3WRL0"/>
<gene>
    <name evidence="1" type="ORF">Amac_029790</name>
</gene>
<evidence type="ECO:0000313" key="1">
    <source>
        <dbReference type="EMBL" id="GES09383.1"/>
    </source>
</evidence>
<organism evidence="1 2">
    <name type="scientific">Acrocarpospora macrocephala</name>
    <dbReference type="NCBI Taxonomy" id="150177"/>
    <lineage>
        <taxon>Bacteria</taxon>
        <taxon>Bacillati</taxon>
        <taxon>Actinomycetota</taxon>
        <taxon>Actinomycetes</taxon>
        <taxon>Streptosporangiales</taxon>
        <taxon>Streptosporangiaceae</taxon>
        <taxon>Acrocarpospora</taxon>
    </lineage>
</organism>
<reference evidence="1 2" key="1">
    <citation type="submission" date="2019-10" db="EMBL/GenBank/DDBJ databases">
        <title>Whole genome shotgun sequence of Acrocarpospora macrocephala NBRC 16266.</title>
        <authorList>
            <person name="Ichikawa N."/>
            <person name="Kimura A."/>
            <person name="Kitahashi Y."/>
            <person name="Komaki H."/>
            <person name="Oguchi A."/>
        </authorList>
    </citation>
    <scope>NUCLEOTIDE SEQUENCE [LARGE SCALE GENOMIC DNA]</scope>
    <source>
        <strain evidence="1 2">NBRC 16266</strain>
    </source>
</reference>
<keyword evidence="2" id="KW-1185">Reference proteome</keyword>
<protein>
    <submittedName>
        <fullName evidence="1">Uncharacterized protein</fullName>
    </submittedName>
</protein>
<name>A0A5M3WRL0_9ACTN</name>